<keyword evidence="5" id="KW-1185">Reference proteome</keyword>
<proteinExistence type="predicted"/>
<dbReference type="Proteomes" id="UP001523565">
    <property type="component" value="Unassembled WGS sequence"/>
</dbReference>
<evidence type="ECO:0000313" key="5">
    <source>
        <dbReference type="Proteomes" id="UP001523565"/>
    </source>
</evidence>
<dbReference type="Pfam" id="PF26011">
    <property type="entry name" value="Beta-barrel_RND_rel"/>
    <property type="match status" value="1"/>
</dbReference>
<keyword evidence="1" id="KW-0812">Transmembrane</keyword>
<gene>
    <name evidence="4" type="ORF">NK118_03020</name>
</gene>
<comment type="caution">
    <text evidence="4">The sequence shown here is derived from an EMBL/GenBank/DDBJ whole genome shotgun (WGS) entry which is preliminary data.</text>
</comment>
<name>A0ABT1EIS7_9FIRM</name>
<accession>A0ABT1EIS7</accession>
<evidence type="ECO:0000313" key="4">
    <source>
        <dbReference type="EMBL" id="MCP1109217.1"/>
    </source>
</evidence>
<dbReference type="InterPro" id="IPR058709">
    <property type="entry name" value="BSH_RND-rel"/>
</dbReference>
<feature type="domain" description="RND related barrel-sandwich hybrid" evidence="3">
    <location>
        <begin position="68"/>
        <end position="234"/>
    </location>
</feature>
<evidence type="ECO:0000259" key="2">
    <source>
        <dbReference type="Pfam" id="PF26011"/>
    </source>
</evidence>
<dbReference type="Pfam" id="PF26018">
    <property type="entry name" value="BSH_RND_rel"/>
    <property type="match status" value="1"/>
</dbReference>
<keyword evidence="1" id="KW-0472">Membrane</keyword>
<feature type="transmembrane region" description="Helical" evidence="1">
    <location>
        <begin position="21"/>
        <end position="40"/>
    </location>
</feature>
<dbReference type="RefSeq" id="WP_262068119.1">
    <property type="nucleotide sequence ID" value="NZ_JAMXOC010000002.1"/>
</dbReference>
<sequence length="458" mass="51321">MTGTVSNIKKYHKKTGFNIGLVLFGLAFFYIFANIITFFMDKNVTIYEVRQGSIYRDTSYSGLVLRQEMVVQTDRDGYVSQLAVEGSRVGARTLVYAMTDEKLTFAEAKEEEINDLSKEQSEDLYAKIQAFSSHFTTSSFSDVYQLKGSIDTAFETNSTNSKKMQIDGLSASATPGLNLYNAAHEGIISYQIDGYETLSVEELTKDMIEKKEYQREELLDQEQVKAANPVYKVITDDAWKVAILIDDDTAQELIDKKSVSVKFAKDGVTDVAGIQVFTQKEANIAILSFNKGMVRYYNERYVDLDLILANAEGLKIPVSAVTKKSFYEVPDEYLTKGGNSTATGVLVDNGSDNPTFVPVNIYAKDEEKELSYIDPTVFESNQKTLVKTTSKETYTLEKTKDLEGVYNINRGYATFRKIEVKAKNDDYYIVTSGNAYGISNYDHIALDSGPVVENEVVF</sequence>
<organism evidence="4 5">
    <name type="scientific">Ohessyouella blattaphilus</name>
    <dbReference type="NCBI Taxonomy" id="2949333"/>
    <lineage>
        <taxon>Bacteria</taxon>
        <taxon>Bacillati</taxon>
        <taxon>Bacillota</taxon>
        <taxon>Clostridia</taxon>
        <taxon>Lachnospirales</taxon>
        <taxon>Lachnospiraceae</taxon>
        <taxon>Ohessyouella</taxon>
    </lineage>
</organism>
<feature type="domain" description="RND related beta-barrel" evidence="2">
    <location>
        <begin position="239"/>
        <end position="309"/>
    </location>
</feature>
<evidence type="ECO:0008006" key="6">
    <source>
        <dbReference type="Google" id="ProtNLM"/>
    </source>
</evidence>
<reference evidence="4 5" key="1">
    <citation type="journal article" date="2022" name="Genome Biol. Evol.">
        <title>Host diet, physiology and behaviors set the stage for Lachnospiraceae cladogenesis.</title>
        <authorList>
            <person name="Vera-Ponce De Leon A."/>
            <person name="Schneider M."/>
            <person name="Jahnes B.C."/>
            <person name="Sadowski V."/>
            <person name="Camuy-Velez L.A."/>
            <person name="Duan J."/>
            <person name="Sabree Z.L."/>
        </authorList>
    </citation>
    <scope>NUCLEOTIDE SEQUENCE [LARGE SCALE GENOMIC DNA]</scope>
    <source>
        <strain evidence="4 5">PAL227</strain>
    </source>
</reference>
<dbReference type="EMBL" id="JAMZFV010000002">
    <property type="protein sequence ID" value="MCP1109217.1"/>
    <property type="molecule type" value="Genomic_DNA"/>
</dbReference>
<keyword evidence="1" id="KW-1133">Transmembrane helix</keyword>
<dbReference type="InterPro" id="IPR058729">
    <property type="entry name" value="Beta-barrel_RND-rel"/>
</dbReference>
<evidence type="ECO:0000259" key="3">
    <source>
        <dbReference type="Pfam" id="PF26018"/>
    </source>
</evidence>
<evidence type="ECO:0000256" key="1">
    <source>
        <dbReference type="SAM" id="Phobius"/>
    </source>
</evidence>
<protein>
    <recommendedName>
        <fullName evidence="6">Membrane fusion protein</fullName>
    </recommendedName>
</protein>